<dbReference type="InterPro" id="IPR007119">
    <property type="entry name" value="Phage_tail_spike_N"/>
</dbReference>
<reference evidence="3" key="1">
    <citation type="journal article" date="2019" name="Int. J. Syst. Evol. Microbiol.">
        <title>The Global Catalogue of Microorganisms (GCM) 10K type strain sequencing project: providing services to taxonomists for standard genome sequencing and annotation.</title>
        <authorList>
            <consortium name="The Broad Institute Genomics Platform"/>
            <consortium name="The Broad Institute Genome Sequencing Center for Infectious Disease"/>
            <person name="Wu L."/>
            <person name="Ma J."/>
        </authorList>
    </citation>
    <scope>NUCLEOTIDE SEQUENCE [LARGE SCALE GENOMIC DNA]</scope>
    <source>
        <strain evidence="3">CGMCC 1.15420</strain>
    </source>
</reference>
<comment type="caution">
    <text evidence="2">The sequence shown here is derived from an EMBL/GenBank/DDBJ whole genome shotgun (WGS) entry which is preliminary data.</text>
</comment>
<sequence>MMQYLQSYDRSRKRIGILVDAYDVTRLRRINSDDEMAFFVPMNSEDFRSKIQLKGQIKDERGQFYTVNSIERVRDGQKLTAAVKCKHVMFNLREYKIPYASYIKELYGAHISQLTDRIAAATGGRFSFVIHDTFDLYDIKDWGRTNCLAALNDVLKMYNAEIEADNYTLHIRKKIGADHGHQYRLQKNIVSSKFSDTTESLVTRLYVQMKDGRTWIGQPATILTAEERARLQAIPGAIVNGILQSNYLVSQYADVWASPDIPYYDGELIEQDITDVAELLRSARKTLTDNEIPSFEVDVSAADLHKLDRTETQPGLGDTVHCLDPALGLDNVTARVVEITEYPFAMDKHSQVKVANVMRKDFAEIMADLERAKGIVNNMTSGGLIRTELFEAFAKEAVIDVNNSKTEVKYDTRGIVLQDKTDARNQVIMTSNGIILTTDGGATARTAITPKYINAEVISGQLGSFVSLLIGDGNNVTQINTNGIAAGNTTFSSAPFRVDMQGNVTANKLTANSAQINTSNLNSSTWKDGYFSGNITAQGTITGANLIGGSITSNTDINVTRDARIGNVLYMGLTGQTNDRRIEFVDGGVYRSYIGFTNSTKQLEVYGANDVRISSGLDITLSAMSATLPAYSYIGSPTESNRIVVTSQLAGKADTSALNNKAEVSEAGYSLAFDATTRNLKMYSRTGQTLATVNIPK</sequence>
<accession>A0ABQ1W695</accession>
<dbReference type="RefSeq" id="WP_162944376.1">
    <property type="nucleotide sequence ID" value="NZ_BMIW01000042.1"/>
</dbReference>
<proteinExistence type="predicted"/>
<evidence type="ECO:0000313" key="2">
    <source>
        <dbReference type="EMBL" id="GGG15793.1"/>
    </source>
</evidence>
<dbReference type="EMBL" id="BMIW01000042">
    <property type="protein sequence ID" value="GGG15793.1"/>
    <property type="molecule type" value="Genomic_DNA"/>
</dbReference>
<dbReference type="NCBIfam" id="TIGR01665">
    <property type="entry name" value="put_anti_recept"/>
    <property type="match status" value="1"/>
</dbReference>
<dbReference type="Gene3D" id="3.55.50.40">
    <property type="match status" value="1"/>
</dbReference>
<organism evidence="2 3">
    <name type="scientific">Paenibacillus aceti</name>
    <dbReference type="NCBI Taxonomy" id="1820010"/>
    <lineage>
        <taxon>Bacteria</taxon>
        <taxon>Bacillati</taxon>
        <taxon>Bacillota</taxon>
        <taxon>Bacilli</taxon>
        <taxon>Bacillales</taxon>
        <taxon>Paenibacillaceae</taxon>
        <taxon>Paenibacillus</taxon>
    </lineage>
</organism>
<evidence type="ECO:0000259" key="1">
    <source>
        <dbReference type="Pfam" id="PF06605"/>
    </source>
</evidence>
<dbReference type="Pfam" id="PF06605">
    <property type="entry name" value="Prophage_tail"/>
    <property type="match status" value="1"/>
</dbReference>
<evidence type="ECO:0000313" key="3">
    <source>
        <dbReference type="Proteomes" id="UP000608420"/>
    </source>
</evidence>
<protein>
    <recommendedName>
        <fullName evidence="1">Tail spike domain-containing protein</fullName>
    </recommendedName>
</protein>
<feature type="domain" description="Tail spike" evidence="1">
    <location>
        <begin position="122"/>
        <end position="368"/>
    </location>
</feature>
<dbReference type="InterPro" id="IPR010572">
    <property type="entry name" value="Tail_dom"/>
</dbReference>
<keyword evidence="3" id="KW-1185">Reference proteome</keyword>
<gene>
    <name evidence="2" type="ORF">GCM10010913_42230</name>
</gene>
<name>A0ABQ1W695_9BACL</name>
<dbReference type="Proteomes" id="UP000608420">
    <property type="component" value="Unassembled WGS sequence"/>
</dbReference>